<comment type="caution">
    <text evidence="4">The sequence shown here is derived from an EMBL/GenBank/DDBJ whole genome shotgun (WGS) entry which is preliminary data.</text>
</comment>
<dbReference type="GO" id="GO:0003682">
    <property type="term" value="F:chromatin binding"/>
    <property type="evidence" value="ECO:0007669"/>
    <property type="project" value="TreeGrafter"/>
</dbReference>
<feature type="non-terminal residue" evidence="4">
    <location>
        <position position="1"/>
    </location>
</feature>
<dbReference type="EMBL" id="LGRX02022416">
    <property type="protein sequence ID" value="KAK3255641.1"/>
    <property type="molecule type" value="Genomic_DNA"/>
</dbReference>
<dbReference type="GO" id="GO:0140658">
    <property type="term" value="F:ATP-dependent chromatin remodeler activity"/>
    <property type="evidence" value="ECO:0007669"/>
    <property type="project" value="TreeGrafter"/>
</dbReference>
<feature type="region of interest" description="Disordered" evidence="2">
    <location>
        <begin position="1140"/>
        <end position="1162"/>
    </location>
</feature>
<keyword evidence="5" id="KW-1185">Reference proteome</keyword>
<feature type="domain" description="CHD subfamily II SANT-like" evidence="3">
    <location>
        <begin position="192"/>
        <end position="335"/>
    </location>
</feature>
<evidence type="ECO:0000259" key="3">
    <source>
        <dbReference type="SMART" id="SM01146"/>
    </source>
</evidence>
<proteinExistence type="predicted"/>
<feature type="region of interest" description="Disordered" evidence="2">
    <location>
        <begin position="193"/>
        <end position="224"/>
    </location>
</feature>
<reference evidence="4 5" key="1">
    <citation type="journal article" date="2015" name="Genome Biol. Evol.">
        <title>Comparative Genomics of a Bacterivorous Green Alga Reveals Evolutionary Causalities and Consequences of Phago-Mixotrophic Mode of Nutrition.</title>
        <authorList>
            <person name="Burns J.A."/>
            <person name="Paasch A."/>
            <person name="Narechania A."/>
            <person name="Kim E."/>
        </authorList>
    </citation>
    <scope>NUCLEOTIDE SEQUENCE [LARGE SCALE GENOMIC DNA]</scope>
    <source>
        <strain evidence="4 5">PLY_AMNH</strain>
    </source>
</reference>
<protein>
    <recommendedName>
        <fullName evidence="3">CHD subfamily II SANT-like domain-containing protein</fullName>
    </recommendedName>
</protein>
<dbReference type="GO" id="GO:0005634">
    <property type="term" value="C:nucleus"/>
    <property type="evidence" value="ECO:0007669"/>
    <property type="project" value="TreeGrafter"/>
</dbReference>
<dbReference type="SUPFAM" id="SSF52540">
    <property type="entry name" value="P-loop containing nucleoside triphosphate hydrolases"/>
    <property type="match status" value="1"/>
</dbReference>
<dbReference type="GO" id="GO:0016887">
    <property type="term" value="F:ATP hydrolysis activity"/>
    <property type="evidence" value="ECO:0007669"/>
    <property type="project" value="TreeGrafter"/>
</dbReference>
<dbReference type="Proteomes" id="UP001190700">
    <property type="component" value="Unassembled WGS sequence"/>
</dbReference>
<feature type="region of interest" description="Disordered" evidence="2">
    <location>
        <begin position="326"/>
        <end position="464"/>
    </location>
</feature>
<dbReference type="Gene3D" id="1.10.10.60">
    <property type="entry name" value="Homeodomain-like"/>
    <property type="match status" value="1"/>
</dbReference>
<accession>A0AAE0F9K9</accession>
<evidence type="ECO:0000256" key="1">
    <source>
        <dbReference type="ARBA" id="ARBA00023242"/>
    </source>
</evidence>
<name>A0AAE0F9K9_9CHLO</name>
<dbReference type="InterPro" id="IPR027417">
    <property type="entry name" value="P-loop_NTPase"/>
</dbReference>
<evidence type="ECO:0000256" key="2">
    <source>
        <dbReference type="SAM" id="MobiDB-lite"/>
    </source>
</evidence>
<keyword evidence="1" id="KW-0539">Nucleus</keyword>
<sequence>SESHGTPPLAAVAQRVGQSREVMIYRMVTRCSVEERMMQQSKKKMVLEHLVVQKMTQKELVNQEELDDLLKYGAEELFRESNPDAVVGNGAAPSGAPRAIYYDDTAVDVLLDRSQVTKDNEKEEEEEEDAFAAFKVANFELREEGISSSDQEADAAEQEEEKYEQQAVLGKGKRIKNKVNYFQDEHTNLDDYDLSASGHLSRKAGPSRASGGGAARPAEPPPLMSGEGKALRVLGFSHKERSIFLKLIMRYGMGNFVFTEFSAELKRKSLSELKSYAATFLSHINEDPTDLPHFSDGVPKEGINPVEVLKRIAVLHLFQRKVKSLALPLPPPSSDARAEGQGAEAVNVESEDGKGMKVEDGDAMQGEVKAGETKTGDGREAEAVKVEDGEAEAVKVEDGEAEAVKVEDGEGANNKVEGDESQACIAESGEGDTMKARSWGGEAGKTEGGQDEAGRGEADKSEGTLGAATQVESTLGEFGGVERDCGEARMFEGSSGEFGKAEGTSVEASKAVSSADRVSNSVAVVNAESGGVVDGRRRWSSECDIMLMRGLLKHGYGRWLEILQDPINRMLQEAIRVELNLPGGTTLSEEAQAELPGLDTAQLESTEVELKNGKPEQDADMEPEPLELAAADSENVDMEPEPLELAAADSEKADMEPEPLEVAAADSEKADMEPEPLELAAADSEKADMEPEPLELAAADSEKADMEPEPLELAAADSEKAGMEPEPLELAAADSEKADMEPEPLELAAADSEKAAAQQTTGSDADANAAERPSVKGAAREESTTQEMMDSEDGDRENVEGNLALGARSCDDPEAVKELDVREDVAMVTEGDPTELAEAMDPESARTEIARQVETERAEFRRMTVFVRTRVVALTDLLHNEFRIQRGLAPELGRPPPASMRFPPIPAPSLDPLQAIEFKEADIPRPAGAPALPVRLPEVLDSTLGQPMGDTAHTAAAEGSSGQLEKLASHDPRALSGLATRPDLLMQQHKQQQDEGEKYELMVQVARQYNNLSKLARAARLDAAAAYTADPQAGAEAAGLRFRRAMSDIFTQCTAMRQTLRIPRNRHVTTRSGNSKEDQIYMVASTDPATDGPGHHLQALAEWLAPGGDEEDALDTMEDDMEMEDDDEELEQEGNGEALRGVLPASDGSHPAKGACSGMAPKEAPEGVEVAPAATRSSDSAPMLSSLVAAGDGEAVAVITLDEDSDTRASDVAPAKSMRTSNEMRLLELSAEDTRSAVQSGMRQEADEVAAIGTGTAVGIHEVIMIDLD</sequence>
<feature type="compositionally biased region" description="Basic and acidic residues" evidence="2">
    <location>
        <begin position="351"/>
        <end position="360"/>
    </location>
</feature>
<feature type="compositionally biased region" description="Basic and acidic residues" evidence="2">
    <location>
        <begin position="452"/>
        <end position="462"/>
    </location>
</feature>
<gene>
    <name evidence="4" type="ORF">CYMTET_35185</name>
</gene>
<feature type="region of interest" description="Disordered" evidence="2">
    <location>
        <begin position="942"/>
        <end position="967"/>
    </location>
</feature>
<organism evidence="4 5">
    <name type="scientific">Cymbomonas tetramitiformis</name>
    <dbReference type="NCBI Taxonomy" id="36881"/>
    <lineage>
        <taxon>Eukaryota</taxon>
        <taxon>Viridiplantae</taxon>
        <taxon>Chlorophyta</taxon>
        <taxon>Pyramimonadophyceae</taxon>
        <taxon>Pyramimonadales</taxon>
        <taxon>Pyramimonadaceae</taxon>
        <taxon>Cymbomonas</taxon>
    </lineage>
</organism>
<dbReference type="AlphaFoldDB" id="A0AAE0F9K9"/>
<evidence type="ECO:0000313" key="5">
    <source>
        <dbReference type="Proteomes" id="UP001190700"/>
    </source>
</evidence>
<dbReference type="InterPro" id="IPR009462">
    <property type="entry name" value="CHD_II_SANT-like"/>
</dbReference>
<dbReference type="Gene3D" id="3.40.50.300">
    <property type="entry name" value="P-loop containing nucleotide triphosphate hydrolases"/>
    <property type="match status" value="1"/>
</dbReference>
<dbReference type="SMART" id="SM01146">
    <property type="entry name" value="DUF1086"/>
    <property type="match status" value="1"/>
</dbReference>
<feature type="compositionally biased region" description="Basic and acidic residues" evidence="2">
    <location>
        <begin position="369"/>
        <end position="408"/>
    </location>
</feature>
<dbReference type="GO" id="GO:0042393">
    <property type="term" value="F:histone binding"/>
    <property type="evidence" value="ECO:0007669"/>
    <property type="project" value="TreeGrafter"/>
</dbReference>
<dbReference type="PANTHER" id="PTHR45623:SF17">
    <property type="entry name" value="CHROMODOMAIN-HELICASE-DNA-BINDING PROTEIN 3-RELATED"/>
    <property type="match status" value="1"/>
</dbReference>
<dbReference type="Pfam" id="PF06461">
    <property type="entry name" value="CHDII_SANT-like"/>
    <property type="match status" value="1"/>
</dbReference>
<dbReference type="GO" id="GO:0003677">
    <property type="term" value="F:DNA binding"/>
    <property type="evidence" value="ECO:0007669"/>
    <property type="project" value="InterPro"/>
</dbReference>
<dbReference type="GO" id="GO:0000785">
    <property type="term" value="C:chromatin"/>
    <property type="evidence" value="ECO:0007669"/>
    <property type="project" value="TreeGrafter"/>
</dbReference>
<evidence type="ECO:0000313" key="4">
    <source>
        <dbReference type="EMBL" id="KAK3255641.1"/>
    </source>
</evidence>
<dbReference type="PANTHER" id="PTHR45623">
    <property type="entry name" value="CHROMODOMAIN-HELICASE-DNA-BINDING PROTEIN 3-RELATED-RELATED"/>
    <property type="match status" value="1"/>
</dbReference>
<feature type="region of interest" description="Disordered" evidence="2">
    <location>
        <begin position="648"/>
        <end position="798"/>
    </location>
</feature>